<dbReference type="AlphaFoldDB" id="A0A1M5UFT1"/>
<evidence type="ECO:0000256" key="1">
    <source>
        <dbReference type="ARBA" id="ARBA00009677"/>
    </source>
</evidence>
<evidence type="ECO:0000313" key="4">
    <source>
        <dbReference type="Proteomes" id="UP000184139"/>
    </source>
</evidence>
<feature type="domain" description="Flagellar basal-body/hook protein C-terminal" evidence="2">
    <location>
        <begin position="78"/>
        <end position="119"/>
    </location>
</feature>
<name>A0A1M5UFT1_9BACT</name>
<gene>
    <name evidence="3" type="ORF">SAMN02745124_01131</name>
</gene>
<organism evidence="3 4">
    <name type="scientific">Desulfofustis glycolicus DSM 9705</name>
    <dbReference type="NCBI Taxonomy" id="1121409"/>
    <lineage>
        <taxon>Bacteria</taxon>
        <taxon>Pseudomonadati</taxon>
        <taxon>Thermodesulfobacteriota</taxon>
        <taxon>Desulfobulbia</taxon>
        <taxon>Desulfobulbales</taxon>
        <taxon>Desulfocapsaceae</taxon>
        <taxon>Desulfofustis</taxon>
    </lineage>
</organism>
<evidence type="ECO:0000313" key="3">
    <source>
        <dbReference type="EMBL" id="SHH61902.1"/>
    </source>
</evidence>
<protein>
    <submittedName>
        <fullName evidence="3">Flagellar basal-body rod protein FlgC</fullName>
    </submittedName>
</protein>
<dbReference type="RefSeq" id="WP_084540474.1">
    <property type="nucleotide sequence ID" value="NZ_FQXS01000005.1"/>
</dbReference>
<keyword evidence="4" id="KW-1185">Reference proteome</keyword>
<dbReference type="InterPro" id="IPR010930">
    <property type="entry name" value="Flg_bb/hook_C_dom"/>
</dbReference>
<dbReference type="OrthoDB" id="9793434at2"/>
<dbReference type="EMBL" id="FQXS01000005">
    <property type="protein sequence ID" value="SHH61902.1"/>
    <property type="molecule type" value="Genomic_DNA"/>
</dbReference>
<accession>A0A1M5UFT1</accession>
<dbReference type="Pfam" id="PF06429">
    <property type="entry name" value="Flg_bbr_C"/>
    <property type="match status" value="1"/>
</dbReference>
<keyword evidence="3" id="KW-0966">Cell projection</keyword>
<keyword evidence="3" id="KW-0282">Flagellum</keyword>
<evidence type="ECO:0000259" key="2">
    <source>
        <dbReference type="Pfam" id="PF06429"/>
    </source>
</evidence>
<proteinExistence type="inferred from homology"/>
<keyword evidence="3" id="KW-0969">Cilium</keyword>
<reference evidence="3 4" key="1">
    <citation type="submission" date="2016-11" db="EMBL/GenBank/DDBJ databases">
        <authorList>
            <person name="Jaros S."/>
            <person name="Januszkiewicz K."/>
            <person name="Wedrychowicz H."/>
        </authorList>
    </citation>
    <scope>NUCLEOTIDE SEQUENCE [LARGE SCALE GENOMIC DNA]</scope>
    <source>
        <strain evidence="3 4">DSM 9705</strain>
    </source>
</reference>
<dbReference type="Proteomes" id="UP000184139">
    <property type="component" value="Unassembled WGS sequence"/>
</dbReference>
<sequence>MLVTMIPPLQSALSGLYAATTKLRANADNIANLSSEGFQRTRVLQASTTAGGVRSVTEKVTTPGHVQYEETNNGSELIELSNVELATEIPDVNLNATMFKASLKAIETTDEMLGSLLRIKA</sequence>
<dbReference type="STRING" id="1121409.SAMN02745124_01131"/>
<comment type="similarity">
    <text evidence="1">Belongs to the flagella basal body rod proteins family.</text>
</comment>